<evidence type="ECO:0000313" key="3">
    <source>
        <dbReference type="Proteomes" id="UP000324758"/>
    </source>
</evidence>
<gene>
    <name evidence="2" type="ORF">FXB40_11710</name>
</gene>
<keyword evidence="3" id="KW-1185">Reference proteome</keyword>
<feature type="region of interest" description="Disordered" evidence="1">
    <location>
        <begin position="50"/>
        <end position="72"/>
    </location>
</feature>
<proteinExistence type="predicted"/>
<reference evidence="2 3" key="1">
    <citation type="submission" date="2019-08" db="EMBL/GenBank/DDBJ databases">
        <title>Bradyrhizobium hipponensis sp. nov., a rhizobium isolated from a Lupinus angustifolius root nodule in Tunisia.</title>
        <authorList>
            <person name="Off K."/>
            <person name="Rejili M."/>
            <person name="Mars M."/>
            <person name="Brachmann A."/>
            <person name="Marin M."/>
        </authorList>
    </citation>
    <scope>NUCLEOTIDE SEQUENCE [LARGE SCALE GENOMIC DNA]</scope>
    <source>
        <strain evidence="2 3">CTAW71</strain>
    </source>
</reference>
<evidence type="ECO:0000256" key="1">
    <source>
        <dbReference type="SAM" id="MobiDB-lite"/>
    </source>
</evidence>
<feature type="non-terminal residue" evidence="2">
    <location>
        <position position="1"/>
    </location>
</feature>
<evidence type="ECO:0000313" key="2">
    <source>
        <dbReference type="EMBL" id="TYL96474.1"/>
    </source>
</evidence>
<dbReference type="Proteomes" id="UP000324758">
    <property type="component" value="Unassembled WGS sequence"/>
</dbReference>
<protein>
    <submittedName>
        <fullName evidence="2">Uncharacterized protein</fullName>
    </submittedName>
</protein>
<dbReference type="OrthoDB" id="8256427at2"/>
<dbReference type="AlphaFoldDB" id="A0A5D3KHX8"/>
<dbReference type="EMBL" id="VSSS01000019">
    <property type="protein sequence ID" value="TYL96474.1"/>
    <property type="molecule type" value="Genomic_DNA"/>
</dbReference>
<sequence length="72" mass="7368">PGPITPGRSLAKIGRSGLAPRAIDIFRGMGPGVRRDDTGGCCYTVAATPSDTGRKFAKSQPRPGAASSKARV</sequence>
<name>A0A5D3KHX8_9BRAD</name>
<organism evidence="2 3">
    <name type="scientific">Bradyrhizobium rifense</name>
    <dbReference type="NCBI Taxonomy" id="515499"/>
    <lineage>
        <taxon>Bacteria</taxon>
        <taxon>Pseudomonadati</taxon>
        <taxon>Pseudomonadota</taxon>
        <taxon>Alphaproteobacteria</taxon>
        <taxon>Hyphomicrobiales</taxon>
        <taxon>Nitrobacteraceae</taxon>
        <taxon>Bradyrhizobium</taxon>
    </lineage>
</organism>
<comment type="caution">
    <text evidence="2">The sequence shown here is derived from an EMBL/GenBank/DDBJ whole genome shotgun (WGS) entry which is preliminary data.</text>
</comment>
<accession>A0A5D3KHX8</accession>